<dbReference type="InterPro" id="IPR051058">
    <property type="entry name" value="GDSL_Est/Lipase"/>
</dbReference>
<evidence type="ECO:0008006" key="5">
    <source>
        <dbReference type="Google" id="ProtNLM"/>
    </source>
</evidence>
<dbReference type="KEGG" id="ache:ACHE_70810A"/>
<sequence>MAYKRTLLECHPTLFCSVVRIEYKISTNMKPNLIWLAASAIGIAAATPLPRQNAEATRFFTFGNSYTDTTFSPNNTAPSASNPMGNPSLGTGTTSGGTNWVGYLTTTQNASLVLSYNLAVGGATIDNTLVSGNPKDLVSQVEMFQSTYADKGAVPWTGDNAVFGVWIGINECVLSSSVLVLMGRLVDVVSSIGNAYSNTDAETFTPRLIARYRSLVEKIYRDGGRKFLFLNVPAVSRTPEILSQGDETAKSHAKYLAVFNQNVESMVKNFTSSHEDTTTVLYDSWSFMTRVLDSPQEYGFPNATCIDDDGHSCVWWNSYHPTSKYHRLQAEDMKAHLKPLGAW</sequence>
<dbReference type="PANTHER" id="PTHR45648:SF22">
    <property type="entry name" value="GDSL LIPASE_ACYLHYDROLASE FAMILY PROTEIN (AFU_ORTHOLOGUE AFUA_4G14700)"/>
    <property type="match status" value="1"/>
</dbReference>
<evidence type="ECO:0000313" key="3">
    <source>
        <dbReference type="EMBL" id="BCR91967.1"/>
    </source>
</evidence>
<keyword evidence="1" id="KW-0378">Hydrolase</keyword>
<evidence type="ECO:0000256" key="2">
    <source>
        <dbReference type="SAM" id="MobiDB-lite"/>
    </source>
</evidence>
<proteinExistence type="predicted"/>
<reference evidence="3" key="2">
    <citation type="submission" date="2021-02" db="EMBL/GenBank/DDBJ databases">
        <title>Aspergillus chevalieri M1 genome sequence.</title>
        <authorList>
            <person name="Kadooka C."/>
            <person name="Mori K."/>
            <person name="Futagami T."/>
        </authorList>
    </citation>
    <scope>NUCLEOTIDE SEQUENCE</scope>
    <source>
        <strain evidence="3">M1</strain>
    </source>
</reference>
<protein>
    <recommendedName>
        <fullName evidence="5">Cellulose-binding GDSL lipase/acylhydrolase</fullName>
    </recommendedName>
</protein>
<dbReference type="Pfam" id="PF00657">
    <property type="entry name" value="Lipase_GDSL"/>
    <property type="match status" value="1"/>
</dbReference>
<name>A0A7R7ZT09_ASPCH</name>
<gene>
    <name evidence="3" type="ORF">ACHE_70810A</name>
</gene>
<accession>A0A7R7ZT09</accession>
<dbReference type="EMBL" id="AP024422">
    <property type="protein sequence ID" value="BCR91967.1"/>
    <property type="molecule type" value="Genomic_DNA"/>
</dbReference>
<dbReference type="Proteomes" id="UP000637239">
    <property type="component" value="Chromosome 7"/>
</dbReference>
<dbReference type="GO" id="GO:0016788">
    <property type="term" value="F:hydrolase activity, acting on ester bonds"/>
    <property type="evidence" value="ECO:0007669"/>
    <property type="project" value="InterPro"/>
</dbReference>
<feature type="region of interest" description="Disordered" evidence="2">
    <location>
        <begin position="71"/>
        <end position="91"/>
    </location>
</feature>
<dbReference type="PANTHER" id="PTHR45648">
    <property type="entry name" value="GDSL LIPASE/ACYLHYDROLASE FAMILY PROTEIN (AFU_ORTHOLOGUE AFUA_4G14700)"/>
    <property type="match status" value="1"/>
</dbReference>
<dbReference type="InterPro" id="IPR036514">
    <property type="entry name" value="SGNH_hydro_sf"/>
</dbReference>
<dbReference type="CDD" id="cd01846">
    <property type="entry name" value="fatty_acyltransferase_like"/>
    <property type="match status" value="1"/>
</dbReference>
<dbReference type="GeneID" id="66986325"/>
<evidence type="ECO:0000313" key="4">
    <source>
        <dbReference type="Proteomes" id="UP000637239"/>
    </source>
</evidence>
<dbReference type="SUPFAM" id="SSF52266">
    <property type="entry name" value="SGNH hydrolase"/>
    <property type="match status" value="1"/>
</dbReference>
<dbReference type="Gene3D" id="3.40.50.1110">
    <property type="entry name" value="SGNH hydrolase"/>
    <property type="match status" value="1"/>
</dbReference>
<dbReference type="InterPro" id="IPR001087">
    <property type="entry name" value="GDSL"/>
</dbReference>
<keyword evidence="4" id="KW-1185">Reference proteome</keyword>
<dbReference type="AlphaFoldDB" id="A0A7R7ZT09"/>
<feature type="compositionally biased region" description="Polar residues" evidence="2">
    <location>
        <begin position="71"/>
        <end position="89"/>
    </location>
</feature>
<dbReference type="RefSeq" id="XP_043140489.1">
    <property type="nucleotide sequence ID" value="XM_043283183.1"/>
</dbReference>
<reference evidence="3" key="1">
    <citation type="submission" date="2021-01" db="EMBL/GenBank/DDBJ databases">
        <authorList>
            <consortium name="Aspergillus chevalieri M1 genome sequencing consortium"/>
            <person name="Kazuki M."/>
            <person name="Futagami T."/>
        </authorList>
    </citation>
    <scope>NUCLEOTIDE SEQUENCE</scope>
    <source>
        <strain evidence="3">M1</strain>
    </source>
</reference>
<evidence type="ECO:0000256" key="1">
    <source>
        <dbReference type="ARBA" id="ARBA00022801"/>
    </source>
</evidence>
<organism evidence="3 4">
    <name type="scientific">Aspergillus chevalieri</name>
    <name type="common">Eurotium chevalieri</name>
    <dbReference type="NCBI Taxonomy" id="182096"/>
    <lineage>
        <taxon>Eukaryota</taxon>
        <taxon>Fungi</taxon>
        <taxon>Dikarya</taxon>
        <taxon>Ascomycota</taxon>
        <taxon>Pezizomycotina</taxon>
        <taxon>Eurotiomycetes</taxon>
        <taxon>Eurotiomycetidae</taxon>
        <taxon>Eurotiales</taxon>
        <taxon>Aspergillaceae</taxon>
        <taxon>Aspergillus</taxon>
        <taxon>Aspergillus subgen. Aspergillus</taxon>
    </lineage>
</organism>